<dbReference type="PANTHER" id="PTHR43861">
    <property type="entry name" value="TRANS-ACONITATE 2-METHYLTRANSFERASE-RELATED"/>
    <property type="match status" value="1"/>
</dbReference>
<accession>B9KXQ0</accession>
<evidence type="ECO:0000256" key="1">
    <source>
        <dbReference type="ARBA" id="ARBA00022603"/>
    </source>
</evidence>
<protein>
    <submittedName>
        <fullName evidence="4">Putative S-adenosylmethionine (SAM)-dependent methyltransferase</fullName>
    </submittedName>
</protein>
<dbReference type="AlphaFoldDB" id="B9KXQ0"/>
<keyword evidence="2 4" id="KW-0808">Transferase</keyword>
<dbReference type="Gene3D" id="3.40.50.150">
    <property type="entry name" value="Vaccinia Virus protein VP39"/>
    <property type="match status" value="1"/>
</dbReference>
<dbReference type="KEGG" id="tro:trd_0237"/>
<dbReference type="SUPFAM" id="SSF53335">
    <property type="entry name" value="S-adenosyl-L-methionine-dependent methyltransferases"/>
    <property type="match status" value="1"/>
</dbReference>
<evidence type="ECO:0000313" key="5">
    <source>
        <dbReference type="Proteomes" id="UP000000447"/>
    </source>
</evidence>
<dbReference type="EMBL" id="CP001275">
    <property type="protein sequence ID" value="ACM04730.1"/>
    <property type="molecule type" value="Genomic_DNA"/>
</dbReference>
<dbReference type="HOGENOM" id="CLU_069129_7_0_0"/>
<dbReference type="GO" id="GO:0032259">
    <property type="term" value="P:methylation"/>
    <property type="evidence" value="ECO:0007669"/>
    <property type="project" value="UniProtKB-KW"/>
</dbReference>
<dbReference type="InterPro" id="IPR041698">
    <property type="entry name" value="Methyltransf_25"/>
</dbReference>
<evidence type="ECO:0000259" key="3">
    <source>
        <dbReference type="Pfam" id="PF13649"/>
    </source>
</evidence>
<name>B9KXQ0_THERP</name>
<gene>
    <name evidence="4" type="ordered locus">trd_0237</name>
</gene>
<keyword evidence="1 4" id="KW-0489">Methyltransferase</keyword>
<evidence type="ECO:0000256" key="2">
    <source>
        <dbReference type="ARBA" id="ARBA00022679"/>
    </source>
</evidence>
<dbReference type="OrthoDB" id="9811589at2"/>
<dbReference type="Proteomes" id="UP000000447">
    <property type="component" value="Chromosome"/>
</dbReference>
<evidence type="ECO:0000313" key="4">
    <source>
        <dbReference type="EMBL" id="ACM04730.1"/>
    </source>
</evidence>
<feature type="domain" description="Methyltransferase" evidence="3">
    <location>
        <begin position="40"/>
        <end position="138"/>
    </location>
</feature>
<reference evidence="4 5" key="1">
    <citation type="journal article" date="2009" name="PLoS ONE">
        <title>Complete genome sequence of the aerobic CO-oxidizing thermophile Thermomicrobium roseum.</title>
        <authorList>
            <person name="Wu D."/>
            <person name="Raymond J."/>
            <person name="Wu M."/>
            <person name="Chatterji S."/>
            <person name="Ren Q."/>
            <person name="Graham J.E."/>
            <person name="Bryant D.A."/>
            <person name="Robb F."/>
            <person name="Colman A."/>
            <person name="Tallon L.J."/>
            <person name="Badger J.H."/>
            <person name="Madupu R."/>
            <person name="Ward N.L."/>
            <person name="Eisen J.A."/>
        </authorList>
    </citation>
    <scope>NUCLEOTIDE SEQUENCE [LARGE SCALE GENOMIC DNA]</scope>
    <source>
        <strain evidence="5">ATCC 27502 / DSM 5159 / P-2</strain>
    </source>
</reference>
<dbReference type="eggNOG" id="COG2226">
    <property type="taxonomic scope" value="Bacteria"/>
</dbReference>
<dbReference type="GO" id="GO:0008168">
    <property type="term" value="F:methyltransferase activity"/>
    <property type="evidence" value="ECO:0007669"/>
    <property type="project" value="UniProtKB-KW"/>
</dbReference>
<keyword evidence="5" id="KW-1185">Reference proteome</keyword>
<dbReference type="Pfam" id="PF13649">
    <property type="entry name" value="Methyltransf_25"/>
    <property type="match status" value="1"/>
</dbReference>
<proteinExistence type="predicted"/>
<dbReference type="PANTHER" id="PTHR43861:SF1">
    <property type="entry name" value="TRANS-ACONITATE 2-METHYLTRANSFERASE"/>
    <property type="match status" value="1"/>
</dbReference>
<dbReference type="RefSeq" id="WP_012641650.1">
    <property type="nucleotide sequence ID" value="NC_011959.1"/>
</dbReference>
<organism evidence="4 5">
    <name type="scientific">Thermomicrobium roseum (strain ATCC 27502 / DSM 5159 / P-2)</name>
    <dbReference type="NCBI Taxonomy" id="309801"/>
    <lineage>
        <taxon>Bacteria</taxon>
        <taxon>Pseudomonadati</taxon>
        <taxon>Thermomicrobiota</taxon>
        <taxon>Thermomicrobia</taxon>
        <taxon>Thermomicrobiales</taxon>
        <taxon>Thermomicrobiaceae</taxon>
        <taxon>Thermomicrobium</taxon>
    </lineage>
</organism>
<sequence>MGETIDAYEIIADYYDLEFARFSDDIEVYLAFAQRTGDPILEIGCGTGRLLAPLARSGYTVHGVDRSPAMLARARERLRAEGLEHVQLFQADAVDLRPLADGFYRLAIIALNGFLHLLDRTAQQRALAELHRVMTTGGLLLLDLLHPTPAQLQALEQPLSWDGNWRLPDGSRLDRFASRSVHPSEQTITTTLFYDRTDAHSGQVTRRVVSYKLRFVHRFELELLLEQAGFAVEAIYGSYDLDPLTDESPQMFVVAQRQLSPAILAPRRA</sequence>
<dbReference type="InterPro" id="IPR029063">
    <property type="entry name" value="SAM-dependent_MTases_sf"/>
</dbReference>
<dbReference type="STRING" id="309801.trd_0237"/>
<dbReference type="CDD" id="cd02440">
    <property type="entry name" value="AdoMet_MTases"/>
    <property type="match status" value="1"/>
</dbReference>